<dbReference type="Gene3D" id="2.60.120.10">
    <property type="entry name" value="Jelly Rolls"/>
    <property type="match status" value="1"/>
</dbReference>
<feature type="binding site" evidence="12">
    <location>
        <position position="144"/>
    </location>
    <ligand>
        <name>Mn(2+)</name>
        <dbReference type="ChEBI" id="CHEBI:29035"/>
    </ligand>
</feature>
<evidence type="ECO:0000313" key="15">
    <source>
        <dbReference type="EMBL" id="KAK6933565.1"/>
    </source>
</evidence>
<evidence type="ECO:0000256" key="13">
    <source>
        <dbReference type="RuleBase" id="RU366015"/>
    </source>
</evidence>
<keyword evidence="8 13" id="KW-0732">Signal</keyword>
<keyword evidence="10 11" id="KW-0464">Manganese</keyword>
<evidence type="ECO:0000256" key="1">
    <source>
        <dbReference type="ARBA" id="ARBA00003629"/>
    </source>
</evidence>
<feature type="chain" id="PRO_5042665333" description="Germin-like protein" evidence="13">
    <location>
        <begin position="27"/>
        <end position="208"/>
    </location>
</feature>
<dbReference type="GO" id="GO:0048046">
    <property type="term" value="C:apoplast"/>
    <property type="evidence" value="ECO:0007669"/>
    <property type="project" value="UniProtKB-SubCell"/>
</dbReference>
<evidence type="ECO:0000256" key="10">
    <source>
        <dbReference type="ARBA" id="ARBA00023211"/>
    </source>
</evidence>
<organism evidence="15 16">
    <name type="scientific">Dillenia turbinata</name>
    <dbReference type="NCBI Taxonomy" id="194707"/>
    <lineage>
        <taxon>Eukaryota</taxon>
        <taxon>Viridiplantae</taxon>
        <taxon>Streptophyta</taxon>
        <taxon>Embryophyta</taxon>
        <taxon>Tracheophyta</taxon>
        <taxon>Spermatophyta</taxon>
        <taxon>Magnoliopsida</taxon>
        <taxon>eudicotyledons</taxon>
        <taxon>Gunneridae</taxon>
        <taxon>Pentapetalae</taxon>
        <taxon>Dilleniales</taxon>
        <taxon>Dilleniaceae</taxon>
        <taxon>Dillenia</taxon>
    </lineage>
</organism>
<feature type="binding site" evidence="11">
    <location>
        <position position="95"/>
    </location>
    <ligand>
        <name>oxalate</name>
        <dbReference type="ChEBI" id="CHEBI:30623"/>
    </ligand>
</feature>
<dbReference type="SMART" id="SM00835">
    <property type="entry name" value="Cupin_1"/>
    <property type="match status" value="1"/>
</dbReference>
<evidence type="ECO:0000256" key="5">
    <source>
        <dbReference type="ARBA" id="ARBA00022523"/>
    </source>
</evidence>
<evidence type="ECO:0000256" key="8">
    <source>
        <dbReference type="ARBA" id="ARBA00022729"/>
    </source>
</evidence>
<protein>
    <recommendedName>
        <fullName evidence="13">Germin-like protein</fullName>
    </recommendedName>
</protein>
<feature type="domain" description="Cupin type-1" evidence="14">
    <location>
        <begin position="51"/>
        <end position="197"/>
    </location>
</feature>
<dbReference type="InterPro" id="IPR011051">
    <property type="entry name" value="RmlC_Cupin_sf"/>
</dbReference>
<dbReference type="FunFam" id="2.60.120.10:FF:000098">
    <property type="entry name" value="Germin-like protein 9-3"/>
    <property type="match status" value="1"/>
</dbReference>
<reference evidence="15 16" key="1">
    <citation type="submission" date="2023-12" db="EMBL/GenBank/DDBJ databases">
        <title>A high-quality genome assembly for Dillenia turbinata (Dilleniales).</title>
        <authorList>
            <person name="Chanderbali A."/>
        </authorList>
    </citation>
    <scope>NUCLEOTIDE SEQUENCE [LARGE SCALE GENOMIC DNA]</scope>
    <source>
        <strain evidence="15">LSX21</strain>
        <tissue evidence="15">Leaf</tissue>
    </source>
</reference>
<dbReference type="PANTHER" id="PTHR31238">
    <property type="entry name" value="GERMIN-LIKE PROTEIN SUBFAMILY 3 MEMBER 3"/>
    <property type="match status" value="1"/>
</dbReference>
<comment type="function">
    <text evidence="1">May play a role in plant defense. Probably has no oxalate oxidase activity even if the active site is conserved.</text>
</comment>
<evidence type="ECO:0000256" key="3">
    <source>
        <dbReference type="ARBA" id="ARBA00007456"/>
    </source>
</evidence>
<dbReference type="Pfam" id="PF00190">
    <property type="entry name" value="Cupin_1"/>
    <property type="match status" value="1"/>
</dbReference>
<keyword evidence="6 13" id="KW-0964">Secreted</keyword>
<keyword evidence="7 11" id="KW-0479">Metal-binding</keyword>
<feature type="binding site" evidence="11">
    <location>
        <position position="105"/>
    </location>
    <ligand>
        <name>oxalate</name>
        <dbReference type="ChEBI" id="CHEBI:30623"/>
    </ligand>
</feature>
<keyword evidence="9" id="KW-0325">Glycoprotein</keyword>
<comment type="subcellular location">
    <subcellularLocation>
        <location evidence="2 13">Secreted</location>
        <location evidence="2 13">Extracellular space</location>
        <location evidence="2 13">Apoplast</location>
    </subcellularLocation>
</comment>
<feature type="signal peptide" evidence="13">
    <location>
        <begin position="1"/>
        <end position="26"/>
    </location>
</feature>
<evidence type="ECO:0000256" key="2">
    <source>
        <dbReference type="ARBA" id="ARBA00004271"/>
    </source>
</evidence>
<comment type="similarity">
    <text evidence="3 13">Belongs to the germin family.</text>
</comment>
<comment type="caution">
    <text evidence="15">The sequence shown here is derived from an EMBL/GenBank/DDBJ whole genome shotgun (WGS) entry which is preliminary data.</text>
</comment>
<dbReference type="GO" id="GO:0030145">
    <property type="term" value="F:manganese ion binding"/>
    <property type="evidence" value="ECO:0007669"/>
    <property type="project" value="UniProtKB-UniRule"/>
</dbReference>
<evidence type="ECO:0000256" key="12">
    <source>
        <dbReference type="PIRSR" id="PIRSR601929-2"/>
    </source>
</evidence>
<evidence type="ECO:0000256" key="6">
    <source>
        <dbReference type="ARBA" id="ARBA00022525"/>
    </source>
</evidence>
<dbReference type="InterPro" id="IPR001929">
    <property type="entry name" value="Germin"/>
</dbReference>
<accession>A0AAN8VG02</accession>
<feature type="binding site" evidence="11">
    <location>
        <position position="100"/>
    </location>
    <ligand>
        <name>oxalate</name>
        <dbReference type="ChEBI" id="CHEBI:30623"/>
    </ligand>
</feature>
<evidence type="ECO:0000256" key="7">
    <source>
        <dbReference type="ARBA" id="ARBA00022723"/>
    </source>
</evidence>
<gene>
    <name evidence="15" type="ORF">RJ641_036459</name>
</gene>
<evidence type="ECO:0000313" key="16">
    <source>
        <dbReference type="Proteomes" id="UP001370490"/>
    </source>
</evidence>
<keyword evidence="16" id="KW-1185">Reference proteome</keyword>
<evidence type="ECO:0000256" key="4">
    <source>
        <dbReference type="ARBA" id="ARBA00011268"/>
    </source>
</evidence>
<name>A0AAN8VG02_9MAGN</name>
<feature type="binding site" evidence="12">
    <location>
        <position position="100"/>
    </location>
    <ligand>
        <name>Mn(2+)</name>
        <dbReference type="ChEBI" id="CHEBI:29035"/>
    </ligand>
</feature>
<dbReference type="InterPro" id="IPR006045">
    <property type="entry name" value="Cupin_1"/>
</dbReference>
<proteinExistence type="inferred from homology"/>
<dbReference type="SUPFAM" id="SSF51182">
    <property type="entry name" value="RmlC-like cupins"/>
    <property type="match status" value="1"/>
</dbReference>
<dbReference type="Proteomes" id="UP001370490">
    <property type="component" value="Unassembled WGS sequence"/>
</dbReference>
<evidence type="ECO:0000259" key="14">
    <source>
        <dbReference type="SMART" id="SM00835"/>
    </source>
</evidence>
<keyword evidence="5 13" id="KW-0052">Apoplast</keyword>
<feature type="binding site" evidence="12">
    <location>
        <position position="105"/>
    </location>
    <ligand>
        <name>Mn(2+)</name>
        <dbReference type="ChEBI" id="CHEBI:29035"/>
    </ligand>
</feature>
<feature type="binding site" evidence="12">
    <location>
        <position position="98"/>
    </location>
    <ligand>
        <name>Mn(2+)</name>
        <dbReference type="ChEBI" id="CHEBI:29035"/>
    </ligand>
</feature>
<dbReference type="CDD" id="cd02241">
    <property type="entry name" value="cupin_OxOx"/>
    <property type="match status" value="1"/>
</dbReference>
<evidence type="ECO:0000256" key="11">
    <source>
        <dbReference type="PIRSR" id="PIRSR601929-1"/>
    </source>
</evidence>
<sequence length="208" mass="22768">MLSKSKRAFFLFLMVLTIFYLETVDAGDPNILSDFNLPANVTTVNGTFFKYSILQGLEGSPQTFQAVKASLKEFPALDGQSVSMAVLKFPPGSINPLHTHPRAAELLFLHSGTLEVGFVDTKNGLFNQTLKPGDMFVFPKGIVHYQYNRNHKEEAMAISSFGSASAGTQSVPMSVFNEGISDKILAKAFKTDIDTIRKIKAGIAKLRS</sequence>
<comment type="subunit">
    <text evidence="4">Oligomer (believed to be a pentamer but probably hexamer).</text>
</comment>
<dbReference type="EMBL" id="JBAMMX010000009">
    <property type="protein sequence ID" value="KAK6933565.1"/>
    <property type="molecule type" value="Genomic_DNA"/>
</dbReference>
<dbReference type="InterPro" id="IPR014710">
    <property type="entry name" value="RmlC-like_jellyroll"/>
</dbReference>
<dbReference type="PRINTS" id="PR00325">
    <property type="entry name" value="GERMIN"/>
</dbReference>
<dbReference type="AlphaFoldDB" id="A0AAN8VG02"/>
<evidence type="ECO:0000256" key="9">
    <source>
        <dbReference type="ARBA" id="ARBA00023180"/>
    </source>
</evidence>